<keyword evidence="2" id="KW-0597">Phosphoprotein</keyword>
<dbReference type="OrthoDB" id="1908121at2759"/>
<evidence type="ECO:0000256" key="5">
    <source>
        <dbReference type="ARBA" id="ARBA00022737"/>
    </source>
</evidence>
<proteinExistence type="inferred from homology"/>
<keyword evidence="4 12" id="KW-0732">Signal</keyword>
<comment type="catalytic activity">
    <reaction evidence="11">
        <text>L-threonyl-[protein] + ATP = O-phospho-L-threonyl-[protein] + ADP + H(+)</text>
        <dbReference type="Rhea" id="RHEA:46608"/>
        <dbReference type="Rhea" id="RHEA-COMP:11060"/>
        <dbReference type="Rhea" id="RHEA-COMP:11605"/>
        <dbReference type="ChEBI" id="CHEBI:15378"/>
        <dbReference type="ChEBI" id="CHEBI:30013"/>
        <dbReference type="ChEBI" id="CHEBI:30616"/>
        <dbReference type="ChEBI" id="CHEBI:61977"/>
        <dbReference type="ChEBI" id="CHEBI:456216"/>
    </reaction>
</comment>
<organism evidence="14 15">
    <name type="scientific">Lupinus albus</name>
    <name type="common">White lupine</name>
    <name type="synonym">Lupinus termis</name>
    <dbReference type="NCBI Taxonomy" id="3870"/>
    <lineage>
        <taxon>Eukaryota</taxon>
        <taxon>Viridiplantae</taxon>
        <taxon>Streptophyta</taxon>
        <taxon>Embryophyta</taxon>
        <taxon>Tracheophyta</taxon>
        <taxon>Spermatophyta</taxon>
        <taxon>Magnoliopsida</taxon>
        <taxon>eudicotyledons</taxon>
        <taxon>Gunneridae</taxon>
        <taxon>Pentapetalae</taxon>
        <taxon>rosids</taxon>
        <taxon>fabids</taxon>
        <taxon>Fabales</taxon>
        <taxon>Fabaceae</taxon>
        <taxon>Papilionoideae</taxon>
        <taxon>50 kb inversion clade</taxon>
        <taxon>genistoids sensu lato</taxon>
        <taxon>core genistoids</taxon>
        <taxon>Genisteae</taxon>
        <taxon>Lupinus</taxon>
    </lineage>
</organism>
<dbReference type="PANTHER" id="PTHR32080">
    <property type="entry name" value="ANTIFUNGAL PROTEIN GINKBILOBIN-2-LIKE"/>
    <property type="match status" value="1"/>
</dbReference>
<comment type="caution">
    <text evidence="14">The sequence shown here is derived from an EMBL/GenBank/DDBJ whole genome shotgun (WGS) entry which is preliminary data.</text>
</comment>
<name>A0A6A4PV29_LUPAL</name>
<evidence type="ECO:0000256" key="10">
    <source>
        <dbReference type="ARBA" id="ARBA00047558"/>
    </source>
</evidence>
<evidence type="ECO:0000256" key="6">
    <source>
        <dbReference type="ARBA" id="ARBA00022949"/>
    </source>
</evidence>
<evidence type="ECO:0000256" key="8">
    <source>
        <dbReference type="ARBA" id="ARBA00024184"/>
    </source>
</evidence>
<keyword evidence="14" id="KW-0808">Transferase</keyword>
<feature type="chain" id="PRO_5025685147" evidence="12">
    <location>
        <begin position="39"/>
        <end position="303"/>
    </location>
</feature>
<dbReference type="AlphaFoldDB" id="A0A6A4PV29"/>
<feature type="signal peptide" evidence="12">
    <location>
        <begin position="1"/>
        <end position="38"/>
    </location>
</feature>
<evidence type="ECO:0000313" key="15">
    <source>
        <dbReference type="Proteomes" id="UP000447434"/>
    </source>
</evidence>
<comment type="subcellular location">
    <subcellularLocation>
        <location evidence="8">Cell junction</location>
        <location evidence="8">Plasmodesma</location>
    </subcellularLocation>
    <subcellularLocation>
        <location evidence="1">Cell membrane</location>
        <topology evidence="1">Single-pass type I membrane protein</topology>
    </subcellularLocation>
</comment>
<dbReference type="Proteomes" id="UP000447434">
    <property type="component" value="Chromosome 10"/>
</dbReference>
<dbReference type="GO" id="GO:0005886">
    <property type="term" value="C:plasma membrane"/>
    <property type="evidence" value="ECO:0007669"/>
    <property type="project" value="UniProtKB-SubCell"/>
</dbReference>
<dbReference type="Pfam" id="PF01657">
    <property type="entry name" value="Stress-antifung"/>
    <property type="match status" value="2"/>
</dbReference>
<dbReference type="FunFam" id="3.30.430.20:FF:000005">
    <property type="entry name" value="Cysteine-rich receptor-like protein kinase 2"/>
    <property type="match status" value="1"/>
</dbReference>
<evidence type="ECO:0000256" key="7">
    <source>
        <dbReference type="ARBA" id="ARBA00023157"/>
    </source>
</evidence>
<reference evidence="15" key="1">
    <citation type="journal article" date="2020" name="Nat. Commun.">
        <title>Genome sequence of the cluster root forming white lupin.</title>
        <authorList>
            <person name="Hufnagel B."/>
            <person name="Marques A."/>
            <person name="Soriano A."/>
            <person name="Marques L."/>
            <person name="Divol F."/>
            <person name="Doumas P."/>
            <person name="Sallet E."/>
            <person name="Mancinotti D."/>
            <person name="Carrere S."/>
            <person name="Marande W."/>
            <person name="Arribat S."/>
            <person name="Keller J."/>
            <person name="Huneau C."/>
            <person name="Blein T."/>
            <person name="Aime D."/>
            <person name="Laguerre M."/>
            <person name="Taylor J."/>
            <person name="Schubert V."/>
            <person name="Nelson M."/>
            <person name="Geu-Flores F."/>
            <person name="Crespi M."/>
            <person name="Gallardo-Guerrero K."/>
            <person name="Delaux P.-M."/>
            <person name="Salse J."/>
            <person name="Berges H."/>
            <person name="Guyot R."/>
            <person name="Gouzy J."/>
            <person name="Peret B."/>
        </authorList>
    </citation>
    <scope>NUCLEOTIDE SEQUENCE [LARGE SCALE GENOMIC DNA]</scope>
    <source>
        <strain evidence="15">cv. Amiga</strain>
    </source>
</reference>
<dbReference type="InterPro" id="IPR038408">
    <property type="entry name" value="GNK2_sf"/>
</dbReference>
<feature type="domain" description="Gnk2-homologous" evidence="13">
    <location>
        <begin position="151"/>
        <end position="257"/>
    </location>
</feature>
<keyword evidence="5" id="KW-0677">Repeat</keyword>
<evidence type="ECO:0000256" key="2">
    <source>
        <dbReference type="ARBA" id="ARBA00022553"/>
    </source>
</evidence>
<dbReference type="CDD" id="cd23509">
    <property type="entry name" value="Gnk2-like"/>
    <property type="match status" value="2"/>
</dbReference>
<dbReference type="PANTHER" id="PTHR32080:SF27">
    <property type="entry name" value="OS01G0548750 PROTEIN"/>
    <property type="match status" value="1"/>
</dbReference>
<dbReference type="EMBL" id="WOCE01000010">
    <property type="protein sequence ID" value="KAE9605114.1"/>
    <property type="molecule type" value="Genomic_DNA"/>
</dbReference>
<dbReference type="InterPro" id="IPR002902">
    <property type="entry name" value="GNK2"/>
</dbReference>
<comment type="catalytic activity">
    <reaction evidence="10">
        <text>L-seryl-[protein] + ATP = O-phospho-L-seryl-[protein] + ADP + H(+)</text>
        <dbReference type="Rhea" id="RHEA:17989"/>
        <dbReference type="Rhea" id="RHEA-COMP:9863"/>
        <dbReference type="Rhea" id="RHEA-COMP:11604"/>
        <dbReference type="ChEBI" id="CHEBI:15378"/>
        <dbReference type="ChEBI" id="CHEBI:29999"/>
        <dbReference type="ChEBI" id="CHEBI:30616"/>
        <dbReference type="ChEBI" id="CHEBI:83421"/>
        <dbReference type="ChEBI" id="CHEBI:456216"/>
    </reaction>
</comment>
<dbReference type="Gene3D" id="3.30.430.20">
    <property type="entry name" value="Gnk2 domain, C-X8-C-X2-C motif"/>
    <property type="match status" value="2"/>
</dbReference>
<evidence type="ECO:0000256" key="4">
    <source>
        <dbReference type="ARBA" id="ARBA00022729"/>
    </source>
</evidence>
<keyword evidence="3" id="KW-0945">Host-virus interaction</keyword>
<dbReference type="InterPro" id="IPR051378">
    <property type="entry name" value="Cell2Cell_Antifungal"/>
</dbReference>
<keyword evidence="15" id="KW-1185">Reference proteome</keyword>
<keyword evidence="6" id="KW-0965">Cell junction</keyword>
<feature type="domain" description="Gnk2-homologous" evidence="13">
    <location>
        <begin position="42"/>
        <end position="143"/>
    </location>
</feature>
<gene>
    <name evidence="14" type="ORF">Lalb_Chr10g0093751</name>
</gene>
<evidence type="ECO:0000259" key="13">
    <source>
        <dbReference type="PROSITE" id="PS51473"/>
    </source>
</evidence>
<dbReference type="GO" id="GO:0004674">
    <property type="term" value="F:protein serine/threonine kinase activity"/>
    <property type="evidence" value="ECO:0007669"/>
    <property type="project" value="UniProtKB-KW"/>
</dbReference>
<evidence type="ECO:0000313" key="14">
    <source>
        <dbReference type="EMBL" id="KAE9605114.1"/>
    </source>
</evidence>
<evidence type="ECO:0000256" key="1">
    <source>
        <dbReference type="ARBA" id="ARBA00004251"/>
    </source>
</evidence>
<sequence>MNSNSKHCSNAMKNTSSSWVFFTIVSLLLFSFIPHTVSDPRISEAGLYCGISKSPTNANYIPSFIKEMETLSQLVTNHNWGTHFVNISQIPIYGFAQCFNDLSHTDCLLCYAASRTKLPHCLPSVSARIYLDGCFLRYDNYSFYSEHIDPLRDTVNCTSQHGAMVDEAERLRLEKSVAEVVDRVVMVAVGKKGSGGGFGVAEVEGVYAMAQCWNSVGSEGCRECLRKGGKEVRRCLPKKEGRALNAGCYLRYSTEKFYHEKGASKGGKGKKVFLFWFEVFYSSNFLDYLESGCSIEISSKKKY</sequence>
<dbReference type="FunFam" id="3.30.430.20:FF:000015">
    <property type="entry name" value="Cysteine-rich receptor-like protein kinase 3"/>
    <property type="match status" value="1"/>
</dbReference>
<protein>
    <submittedName>
        <fullName evidence="14">Putative non-specific serine/threonine protein kinase</fullName>
    </submittedName>
</protein>
<evidence type="ECO:0000256" key="12">
    <source>
        <dbReference type="SAM" id="SignalP"/>
    </source>
</evidence>
<comment type="similarity">
    <text evidence="9">Belongs to the cysteine-rich repeat secretory protein family. Plasmodesmata-located proteins (PDLD) subfamily.</text>
</comment>
<evidence type="ECO:0000256" key="9">
    <source>
        <dbReference type="ARBA" id="ARBA00038393"/>
    </source>
</evidence>
<dbReference type="PROSITE" id="PS51473">
    <property type="entry name" value="GNK2"/>
    <property type="match status" value="2"/>
</dbReference>
<keyword evidence="14" id="KW-0723">Serine/threonine-protein kinase</keyword>
<evidence type="ECO:0000256" key="11">
    <source>
        <dbReference type="ARBA" id="ARBA00047951"/>
    </source>
</evidence>
<keyword evidence="14" id="KW-0418">Kinase</keyword>
<evidence type="ECO:0000256" key="3">
    <source>
        <dbReference type="ARBA" id="ARBA00022581"/>
    </source>
</evidence>
<dbReference type="GO" id="GO:0009506">
    <property type="term" value="C:plasmodesma"/>
    <property type="evidence" value="ECO:0007669"/>
    <property type="project" value="UniProtKB-SubCell"/>
</dbReference>
<accession>A0A6A4PV29</accession>
<keyword evidence="7" id="KW-1015">Disulfide bond</keyword>